<dbReference type="Proteomes" id="UP000299102">
    <property type="component" value="Unassembled WGS sequence"/>
</dbReference>
<keyword evidence="2" id="KW-1185">Reference proteome</keyword>
<name>A0A4C1ZKQ3_EUMVA</name>
<evidence type="ECO:0000313" key="2">
    <source>
        <dbReference type="Proteomes" id="UP000299102"/>
    </source>
</evidence>
<dbReference type="AlphaFoldDB" id="A0A4C1ZKQ3"/>
<dbReference type="EMBL" id="BGZK01001892">
    <property type="protein sequence ID" value="GBP87882.1"/>
    <property type="molecule type" value="Genomic_DNA"/>
</dbReference>
<accession>A0A4C1ZKQ3</accession>
<reference evidence="1 2" key="1">
    <citation type="journal article" date="2019" name="Commun. Biol.">
        <title>The bagworm genome reveals a unique fibroin gene that provides high tensile strength.</title>
        <authorList>
            <person name="Kono N."/>
            <person name="Nakamura H."/>
            <person name="Ohtoshi R."/>
            <person name="Tomita M."/>
            <person name="Numata K."/>
            <person name="Arakawa K."/>
        </authorList>
    </citation>
    <scope>NUCLEOTIDE SEQUENCE [LARGE SCALE GENOMIC DNA]</scope>
</reference>
<protein>
    <submittedName>
        <fullName evidence="1">Uncharacterized protein</fullName>
    </submittedName>
</protein>
<proteinExistence type="predicted"/>
<comment type="caution">
    <text evidence="1">The sequence shown here is derived from an EMBL/GenBank/DDBJ whole genome shotgun (WGS) entry which is preliminary data.</text>
</comment>
<dbReference type="OrthoDB" id="10022108at2759"/>
<sequence length="96" mass="10984">MVIRYVIKINSDEDIVSSLRTQNRHISEDVDWGKVSARVCYRRRARNDFECHPLLETPLVQCSRCPGYGDAKRICKNVSKRCAHYGGDHTGATCWA</sequence>
<organism evidence="1 2">
    <name type="scientific">Eumeta variegata</name>
    <name type="common">Bagworm moth</name>
    <name type="synonym">Eumeta japonica</name>
    <dbReference type="NCBI Taxonomy" id="151549"/>
    <lineage>
        <taxon>Eukaryota</taxon>
        <taxon>Metazoa</taxon>
        <taxon>Ecdysozoa</taxon>
        <taxon>Arthropoda</taxon>
        <taxon>Hexapoda</taxon>
        <taxon>Insecta</taxon>
        <taxon>Pterygota</taxon>
        <taxon>Neoptera</taxon>
        <taxon>Endopterygota</taxon>
        <taxon>Lepidoptera</taxon>
        <taxon>Glossata</taxon>
        <taxon>Ditrysia</taxon>
        <taxon>Tineoidea</taxon>
        <taxon>Psychidae</taxon>
        <taxon>Oiketicinae</taxon>
        <taxon>Eumeta</taxon>
    </lineage>
</organism>
<evidence type="ECO:0000313" key="1">
    <source>
        <dbReference type="EMBL" id="GBP87882.1"/>
    </source>
</evidence>
<gene>
    <name evidence="1" type="ORF">EVAR_63821_1</name>
</gene>